<reference evidence="3 4" key="1">
    <citation type="submission" date="2011-03" db="EMBL/GenBank/DDBJ databases">
        <title>The complete genome of Archaeoglobus veneficus SNP6.</title>
        <authorList>
            <consortium name="US DOE Joint Genome Institute (JGI-PGF)"/>
            <person name="Lucas S."/>
            <person name="Copeland A."/>
            <person name="Lapidus A."/>
            <person name="Bruce D."/>
            <person name="Goodwin L."/>
            <person name="Pitluck S."/>
            <person name="Kyrpides N."/>
            <person name="Mavromatis K."/>
            <person name="Pagani I."/>
            <person name="Ivanova N."/>
            <person name="Mikhailova N."/>
            <person name="Lu M."/>
            <person name="Detter J.C."/>
            <person name="Tapia R."/>
            <person name="Han C."/>
            <person name="Land M."/>
            <person name="Hauser L."/>
            <person name="Markowitz V."/>
            <person name="Cheng J.-F."/>
            <person name="Hugenholtz P."/>
            <person name="Woyke T."/>
            <person name="Wu D."/>
            <person name="Spring S."/>
            <person name="Brambilla E."/>
            <person name="Klenk H.-P."/>
            <person name="Eisen J.A."/>
        </authorList>
    </citation>
    <scope>NUCLEOTIDE SEQUENCE [LARGE SCALE GENOMIC DNA]</scope>
    <source>
        <strain>SNP6</strain>
    </source>
</reference>
<name>F2KQD2_ARCVS</name>
<dbReference type="AlphaFoldDB" id="F2KQD2"/>
<dbReference type="eggNOG" id="arCOG02123">
    <property type="taxonomic scope" value="Archaea"/>
</dbReference>
<evidence type="ECO:0000256" key="1">
    <source>
        <dbReference type="ARBA" id="ARBA00038248"/>
    </source>
</evidence>
<sequence>MDEVYLLLEKAELKLNSAKILFENRIYDDAISRAYYCMYYAAKALLCMKDKHPRTHRGLLSQFGLEFVKKGIIDEYYARAITVAQERRERADYDIYYCPSREEAEAIIEDAERFLERIKKAVEELKK</sequence>
<keyword evidence="4" id="KW-1185">Reference proteome</keyword>
<feature type="domain" description="HEPN" evidence="2">
    <location>
        <begin position="6"/>
        <end position="120"/>
    </location>
</feature>
<dbReference type="HOGENOM" id="CLU_151247_1_0_2"/>
<dbReference type="EMBL" id="CP002588">
    <property type="protein sequence ID" value="AEA46565.1"/>
    <property type="molecule type" value="Genomic_DNA"/>
</dbReference>
<accession>F2KQD2</accession>
<dbReference type="Gene3D" id="1.20.120.330">
    <property type="entry name" value="Nucleotidyltransferases domain 2"/>
    <property type="match status" value="1"/>
</dbReference>
<gene>
    <name evidence="3" type="ordered locus">Arcve_0539</name>
</gene>
<dbReference type="RefSeq" id="WP_013683239.1">
    <property type="nucleotide sequence ID" value="NC_015320.1"/>
</dbReference>
<dbReference type="GeneID" id="10393635"/>
<dbReference type="PANTHER" id="PTHR36565:SF5">
    <property type="entry name" value="TOXIN MJ0605-RELATED"/>
    <property type="match status" value="1"/>
</dbReference>
<protein>
    <submittedName>
        <fullName evidence="3">HEPN domain protein</fullName>
    </submittedName>
</protein>
<dbReference type="STRING" id="693661.Arcve_0539"/>
<dbReference type="SUPFAM" id="SSF81593">
    <property type="entry name" value="Nucleotidyltransferase substrate binding subunit/domain"/>
    <property type="match status" value="1"/>
</dbReference>
<evidence type="ECO:0000313" key="3">
    <source>
        <dbReference type="EMBL" id="AEA46565.1"/>
    </source>
</evidence>
<evidence type="ECO:0000259" key="2">
    <source>
        <dbReference type="Pfam" id="PF05168"/>
    </source>
</evidence>
<dbReference type="PANTHER" id="PTHR36565">
    <property type="entry name" value="UPF0332 PROTEIN TM_1000"/>
    <property type="match status" value="1"/>
</dbReference>
<organism evidence="3 4">
    <name type="scientific">Archaeoglobus veneficus (strain DSM 11195 / SNP6)</name>
    <dbReference type="NCBI Taxonomy" id="693661"/>
    <lineage>
        <taxon>Archaea</taxon>
        <taxon>Methanobacteriati</taxon>
        <taxon>Methanobacteriota</taxon>
        <taxon>Archaeoglobi</taxon>
        <taxon>Archaeoglobales</taxon>
        <taxon>Archaeoglobaceae</taxon>
        <taxon>Archaeoglobus</taxon>
    </lineage>
</organism>
<evidence type="ECO:0000313" key="4">
    <source>
        <dbReference type="Proteomes" id="UP000008136"/>
    </source>
</evidence>
<dbReference type="KEGG" id="ave:Arcve_0539"/>
<dbReference type="Pfam" id="PF05168">
    <property type="entry name" value="HEPN"/>
    <property type="match status" value="1"/>
</dbReference>
<dbReference type="OrthoDB" id="101012at2157"/>
<dbReference type="InterPro" id="IPR052226">
    <property type="entry name" value="UPF0332_toxin"/>
</dbReference>
<dbReference type="Proteomes" id="UP000008136">
    <property type="component" value="Chromosome"/>
</dbReference>
<comment type="similarity">
    <text evidence="1">Belongs to the UPF0332 family.</text>
</comment>
<dbReference type="InterPro" id="IPR007842">
    <property type="entry name" value="HEPN_dom"/>
</dbReference>
<proteinExistence type="inferred from homology"/>